<dbReference type="Pfam" id="PF14300">
    <property type="entry name" value="DMP19"/>
    <property type="match status" value="1"/>
</dbReference>
<evidence type="ECO:0000313" key="2">
    <source>
        <dbReference type="EMBL" id="BCM85048.1"/>
    </source>
</evidence>
<dbReference type="EMBL" id="AP024145">
    <property type="protein sequence ID" value="BCM85048.1"/>
    <property type="molecule type" value="Genomic_DNA"/>
</dbReference>
<proteinExistence type="predicted"/>
<dbReference type="AlphaFoldDB" id="A0A8H8WVL3"/>
<accession>A0A8H8WVL3</accession>
<sequence length="183" mass="21030">MPRLIVPFPSDADMADDDSVVENFFDSVHSYLDRHVHDTDRSIAETDCPEIEVCQALFYEAQINNGGHIQFVCNTNDDEETYRAVASGLMRVGARRHLAVLLDFVEWRRGNPALMHGMLRQPDPYQGPHRPFFDRCDDAFFAESEARISRYAADWIRSSVHVAQVPIEEYLDYKAGRRSHTLL</sequence>
<organism evidence="2 3">
    <name type="scientific">Methylobacterium indicum</name>
    <dbReference type="NCBI Taxonomy" id="1775910"/>
    <lineage>
        <taxon>Bacteria</taxon>
        <taxon>Pseudomonadati</taxon>
        <taxon>Pseudomonadota</taxon>
        <taxon>Alphaproteobacteria</taxon>
        <taxon>Hyphomicrobiales</taxon>
        <taxon>Methylobacteriaceae</taxon>
        <taxon>Methylobacterium</taxon>
    </lineage>
</organism>
<evidence type="ECO:0000259" key="1">
    <source>
        <dbReference type="Pfam" id="PF14300"/>
    </source>
</evidence>
<name>A0A8H8WVL3_9HYPH</name>
<dbReference type="Gene3D" id="1.20.1420.60">
    <property type="match status" value="1"/>
</dbReference>
<evidence type="ECO:0000313" key="3">
    <source>
        <dbReference type="Proteomes" id="UP000663508"/>
    </source>
</evidence>
<dbReference type="Proteomes" id="UP000663508">
    <property type="component" value="Chromosome"/>
</dbReference>
<dbReference type="InterPro" id="IPR025402">
    <property type="entry name" value="DMP19_C"/>
</dbReference>
<protein>
    <recommendedName>
        <fullName evidence="1">DNA mimic protein DMP19 C-terminal domain-containing protein</fullName>
    </recommendedName>
</protein>
<reference evidence="2" key="1">
    <citation type="submission" date="2020-11" db="EMBL/GenBank/DDBJ databases">
        <title>Complete genome sequence of a novel pathogenic Methylobacterium strain isolated from rice in Vietnam.</title>
        <authorList>
            <person name="Lai K."/>
            <person name="Okazaki S."/>
            <person name="Higashi K."/>
            <person name="Mori H."/>
            <person name="Toyoda A."/>
            <person name="Kurokawa K."/>
        </authorList>
    </citation>
    <scope>NUCLEOTIDE SEQUENCE</scope>
    <source>
        <strain evidence="2">VL1</strain>
    </source>
</reference>
<feature type="domain" description="DNA mimic protein DMP19 C-terminal" evidence="1">
    <location>
        <begin position="52"/>
        <end position="158"/>
    </location>
</feature>
<gene>
    <name evidence="2" type="ORF">mvi_35090</name>
</gene>
<dbReference type="KEGG" id="mind:mvi_35090"/>